<dbReference type="InterPro" id="IPR017900">
    <property type="entry name" value="4Fe4S_Fe_S_CS"/>
</dbReference>
<accession>A0A1G9U8J7</accession>
<dbReference type="PANTHER" id="PTHR43177">
    <property type="entry name" value="PROTEIN NRFC"/>
    <property type="match status" value="1"/>
</dbReference>
<dbReference type="SUPFAM" id="SSF54862">
    <property type="entry name" value="4Fe-4S ferredoxins"/>
    <property type="match status" value="1"/>
</dbReference>
<feature type="domain" description="4Fe-4S ferredoxin-type" evidence="5">
    <location>
        <begin position="65"/>
        <end position="94"/>
    </location>
</feature>
<dbReference type="PANTHER" id="PTHR43177:SF9">
    <property type="entry name" value="PROTEIN NRFC"/>
    <property type="match status" value="1"/>
</dbReference>
<dbReference type="STRING" id="1527607.SAMN05428957_10832"/>
<sequence>MPDHISAPRPETPLSAPATKRTFLQELVGLATAFGLTAAAGPAAAVSLPGTTQPPRRPGMKGKRFGMLVDIRKCIGCQACTVSCSVENQPPIGQFRTTVLQYEIDKPDGSMPAMVSLPRLCNHCEEPPCVPVCPVQATFQRTDGIVLVDNERCVGCGYCVQACPYDARFINHETQTADKCTFCEHRLEVGLLPACVESCVGGARVIGDLNDPNSEINRRMAAHKEGTKVLKPGMKTEPRVFYIGLPDEFVNGVDGQASVRLVAEH</sequence>
<evidence type="ECO:0000313" key="7">
    <source>
        <dbReference type="Proteomes" id="UP000198552"/>
    </source>
</evidence>
<dbReference type="InterPro" id="IPR050954">
    <property type="entry name" value="ET_IronSulfur_Cluster-Binding"/>
</dbReference>
<dbReference type="InterPro" id="IPR006311">
    <property type="entry name" value="TAT_signal"/>
</dbReference>
<evidence type="ECO:0000256" key="4">
    <source>
        <dbReference type="ARBA" id="ARBA00023014"/>
    </source>
</evidence>
<keyword evidence="4" id="KW-0411">Iron-sulfur</keyword>
<proteinExistence type="predicted"/>
<organism evidence="6 7">
    <name type="scientific">Oryzisolibacter propanilivorax</name>
    <dbReference type="NCBI Taxonomy" id="1527607"/>
    <lineage>
        <taxon>Bacteria</taxon>
        <taxon>Pseudomonadati</taxon>
        <taxon>Pseudomonadota</taxon>
        <taxon>Betaproteobacteria</taxon>
        <taxon>Burkholderiales</taxon>
        <taxon>Comamonadaceae</taxon>
        <taxon>Oryzisolibacter</taxon>
    </lineage>
</organism>
<dbReference type="CDD" id="cd10551">
    <property type="entry name" value="PsrB"/>
    <property type="match status" value="1"/>
</dbReference>
<dbReference type="OrthoDB" id="9779457at2"/>
<evidence type="ECO:0000256" key="2">
    <source>
        <dbReference type="ARBA" id="ARBA00022723"/>
    </source>
</evidence>
<dbReference type="NCBIfam" id="NF045797">
    <property type="entry name" value="DsrO"/>
    <property type="match status" value="1"/>
</dbReference>
<dbReference type="GO" id="GO:0046872">
    <property type="term" value="F:metal ion binding"/>
    <property type="evidence" value="ECO:0007669"/>
    <property type="project" value="UniProtKB-KW"/>
</dbReference>
<dbReference type="RefSeq" id="WP_091571080.1">
    <property type="nucleotide sequence ID" value="NZ_FNHP01000008.1"/>
</dbReference>
<keyword evidence="3" id="KW-0408">Iron</keyword>
<gene>
    <name evidence="6" type="ORF">SAMN05428957_10832</name>
</gene>
<evidence type="ECO:0000256" key="3">
    <source>
        <dbReference type="ARBA" id="ARBA00023004"/>
    </source>
</evidence>
<feature type="domain" description="4Fe-4S ferredoxin-type" evidence="5">
    <location>
        <begin position="144"/>
        <end position="173"/>
    </location>
</feature>
<keyword evidence="7" id="KW-1185">Reference proteome</keyword>
<dbReference type="PROSITE" id="PS51318">
    <property type="entry name" value="TAT"/>
    <property type="match status" value="1"/>
</dbReference>
<dbReference type="Gene3D" id="3.30.70.20">
    <property type="match status" value="2"/>
</dbReference>
<evidence type="ECO:0000259" key="5">
    <source>
        <dbReference type="PROSITE" id="PS51379"/>
    </source>
</evidence>
<feature type="domain" description="4Fe-4S ferredoxin-type" evidence="5">
    <location>
        <begin position="111"/>
        <end position="143"/>
    </location>
</feature>
<reference evidence="7" key="1">
    <citation type="submission" date="2016-10" db="EMBL/GenBank/DDBJ databases">
        <authorList>
            <person name="Varghese N."/>
            <person name="Submissions S."/>
        </authorList>
    </citation>
    <scope>NUCLEOTIDE SEQUENCE [LARGE SCALE GENOMIC DNA]</scope>
    <source>
        <strain evidence="7">EPL6</strain>
    </source>
</reference>
<dbReference type="EMBL" id="FNHP01000008">
    <property type="protein sequence ID" value="SDM56208.1"/>
    <property type="molecule type" value="Genomic_DNA"/>
</dbReference>
<name>A0A1G9U8J7_9BURK</name>
<keyword evidence="1" id="KW-0004">4Fe-4S</keyword>
<keyword evidence="2" id="KW-0479">Metal-binding</keyword>
<evidence type="ECO:0000313" key="6">
    <source>
        <dbReference type="EMBL" id="SDM56208.1"/>
    </source>
</evidence>
<dbReference type="PROSITE" id="PS51379">
    <property type="entry name" value="4FE4S_FER_2"/>
    <property type="match status" value="3"/>
</dbReference>
<dbReference type="AlphaFoldDB" id="A0A1G9U8J7"/>
<dbReference type="Proteomes" id="UP000198552">
    <property type="component" value="Unassembled WGS sequence"/>
</dbReference>
<dbReference type="Pfam" id="PF13247">
    <property type="entry name" value="Fer4_11"/>
    <property type="match status" value="1"/>
</dbReference>
<evidence type="ECO:0000256" key="1">
    <source>
        <dbReference type="ARBA" id="ARBA00022485"/>
    </source>
</evidence>
<dbReference type="GO" id="GO:0051539">
    <property type="term" value="F:4 iron, 4 sulfur cluster binding"/>
    <property type="evidence" value="ECO:0007669"/>
    <property type="project" value="UniProtKB-KW"/>
</dbReference>
<dbReference type="PROSITE" id="PS00198">
    <property type="entry name" value="4FE4S_FER_1"/>
    <property type="match status" value="1"/>
</dbReference>
<dbReference type="InterPro" id="IPR054822">
    <property type="entry name" value="DsrO-like"/>
</dbReference>
<protein>
    <submittedName>
        <fullName evidence="6">Tetrathionate reductase subunit B</fullName>
    </submittedName>
</protein>
<dbReference type="InterPro" id="IPR017896">
    <property type="entry name" value="4Fe4S_Fe-S-bd"/>
</dbReference>